<sequence length="367" mass="40640">MKDWVLQSGAKLCDVERRPCITKNGRVHGCPHRASRIPPDDEIYVTRPLVDSRILVDRCGSFVFVMSAGEHSLSPGDPARTGAVTKRLTRSDRQSPVDPRSSRQTPRLKDKMGSLRQSKIMFGTSAEGRDVFLKKSGGAAFQYFFSSPPFLPSFPTPEVCRKYVEERRGGNEWRKGGKEEMNRKLEQLIRFARHQSRRDEKGGKEETRLGFGTVEEGRTQSASGARRKRVEERRKGGDEFEYWNAARYPETKPVSSLSLASLLWSTVYLGLLISGCLVIYRASQITANMPDASCLSSALLCKGGGVGKADSVEFSSALPTPHAPSHDLEEMSFSRVAGDLMPPAAVATDKAPSVMWYTTVTPSLMKT</sequence>
<evidence type="ECO:0008006" key="5">
    <source>
        <dbReference type="Google" id="ProtNLM"/>
    </source>
</evidence>
<protein>
    <recommendedName>
        <fullName evidence="5">Transmembrane protein</fullName>
    </recommendedName>
</protein>
<dbReference type="EMBL" id="JAFBMS010000080">
    <property type="protein sequence ID" value="KAG9337815.1"/>
    <property type="molecule type" value="Genomic_DNA"/>
</dbReference>
<name>A0A8T2NBS1_9TELE</name>
<evidence type="ECO:0000256" key="1">
    <source>
        <dbReference type="SAM" id="MobiDB-lite"/>
    </source>
</evidence>
<organism evidence="3 4">
    <name type="scientific">Albula glossodonta</name>
    <name type="common">roundjaw bonefish</name>
    <dbReference type="NCBI Taxonomy" id="121402"/>
    <lineage>
        <taxon>Eukaryota</taxon>
        <taxon>Metazoa</taxon>
        <taxon>Chordata</taxon>
        <taxon>Craniata</taxon>
        <taxon>Vertebrata</taxon>
        <taxon>Euteleostomi</taxon>
        <taxon>Actinopterygii</taxon>
        <taxon>Neopterygii</taxon>
        <taxon>Teleostei</taxon>
        <taxon>Albuliformes</taxon>
        <taxon>Albulidae</taxon>
        <taxon>Albula</taxon>
    </lineage>
</organism>
<evidence type="ECO:0000313" key="4">
    <source>
        <dbReference type="Proteomes" id="UP000824540"/>
    </source>
</evidence>
<feature type="compositionally biased region" description="Basic and acidic residues" evidence="1">
    <location>
        <begin position="197"/>
        <end position="208"/>
    </location>
</feature>
<keyword evidence="4" id="KW-1185">Reference proteome</keyword>
<comment type="caution">
    <text evidence="3">The sequence shown here is derived from an EMBL/GenBank/DDBJ whole genome shotgun (WGS) entry which is preliminary data.</text>
</comment>
<keyword evidence="2" id="KW-0812">Transmembrane</keyword>
<feature type="region of interest" description="Disordered" evidence="1">
    <location>
        <begin position="195"/>
        <end position="232"/>
    </location>
</feature>
<accession>A0A8T2NBS1</accession>
<keyword evidence="2" id="KW-1133">Transmembrane helix</keyword>
<evidence type="ECO:0000256" key="2">
    <source>
        <dbReference type="SAM" id="Phobius"/>
    </source>
</evidence>
<gene>
    <name evidence="3" type="ORF">JZ751_027617</name>
</gene>
<proteinExistence type="predicted"/>
<reference evidence="3" key="1">
    <citation type="thesis" date="2021" institute="BYU ScholarsArchive" country="Provo, UT, USA">
        <title>Applications of and Algorithms for Genome Assembly and Genomic Analyses with an Emphasis on Marine Teleosts.</title>
        <authorList>
            <person name="Pickett B.D."/>
        </authorList>
    </citation>
    <scope>NUCLEOTIDE SEQUENCE</scope>
    <source>
        <strain evidence="3">HI-2016</strain>
    </source>
</reference>
<dbReference type="Proteomes" id="UP000824540">
    <property type="component" value="Unassembled WGS sequence"/>
</dbReference>
<dbReference type="AlphaFoldDB" id="A0A8T2NBS1"/>
<feature type="region of interest" description="Disordered" evidence="1">
    <location>
        <begin position="71"/>
        <end position="115"/>
    </location>
</feature>
<keyword evidence="2" id="KW-0472">Membrane</keyword>
<feature type="transmembrane region" description="Helical" evidence="2">
    <location>
        <begin position="257"/>
        <end position="280"/>
    </location>
</feature>
<evidence type="ECO:0000313" key="3">
    <source>
        <dbReference type="EMBL" id="KAG9337815.1"/>
    </source>
</evidence>